<sequence length="200" mass="23301">MKNEYAEWVVVWYSNVPASKKPMENPSQQQEGEKAFLAAYDEFGDAIFRFLTMKISDREIARDLTQETFTRAWDFCVQGGEIREWRPFLYRTAYNLVVDTYRKKRAVSLDALIDDQGFAVSDDSAHEKRTIVRAEMSRVRKGIDQLDETYRDIVLMRYTEDLPPKDIARITGLSENVVSVRLHRGVEKLRTILGPDKKQI</sequence>
<dbReference type="InterPro" id="IPR013249">
    <property type="entry name" value="RNA_pol_sigma70_r4_t2"/>
</dbReference>
<dbReference type="PANTHER" id="PTHR43133:SF8">
    <property type="entry name" value="RNA POLYMERASE SIGMA FACTOR HI_1459-RELATED"/>
    <property type="match status" value="1"/>
</dbReference>
<dbReference type="EMBL" id="MFKT01000029">
    <property type="protein sequence ID" value="OGG52478.1"/>
    <property type="molecule type" value="Genomic_DNA"/>
</dbReference>
<dbReference type="Proteomes" id="UP000176863">
    <property type="component" value="Unassembled WGS sequence"/>
</dbReference>
<comment type="similarity">
    <text evidence="1">Belongs to the sigma-70 factor family. ECF subfamily.</text>
</comment>
<evidence type="ECO:0008006" key="10">
    <source>
        <dbReference type="Google" id="ProtNLM"/>
    </source>
</evidence>
<evidence type="ECO:0000259" key="6">
    <source>
        <dbReference type="Pfam" id="PF04542"/>
    </source>
</evidence>
<feature type="domain" description="RNA polymerase sigma factor 70 region 4 type 2" evidence="7">
    <location>
        <begin position="139"/>
        <end position="189"/>
    </location>
</feature>
<keyword evidence="3" id="KW-0731">Sigma factor</keyword>
<dbReference type="CDD" id="cd06171">
    <property type="entry name" value="Sigma70_r4"/>
    <property type="match status" value="1"/>
</dbReference>
<protein>
    <recommendedName>
        <fullName evidence="10">RNA polymerase sigma factor 70 region 4 type 2 domain-containing protein</fullName>
    </recommendedName>
</protein>
<name>A0A1F6CTH5_9BACT</name>
<dbReference type="Pfam" id="PF08281">
    <property type="entry name" value="Sigma70_r4_2"/>
    <property type="match status" value="1"/>
</dbReference>
<proteinExistence type="inferred from homology"/>
<comment type="caution">
    <text evidence="8">The sequence shown here is derived from an EMBL/GenBank/DDBJ whole genome shotgun (WGS) entry which is preliminary data.</text>
</comment>
<dbReference type="InterPro" id="IPR007627">
    <property type="entry name" value="RNA_pol_sigma70_r2"/>
</dbReference>
<keyword evidence="2" id="KW-0805">Transcription regulation</keyword>
<dbReference type="GO" id="GO:0003677">
    <property type="term" value="F:DNA binding"/>
    <property type="evidence" value="ECO:0007669"/>
    <property type="project" value="UniProtKB-KW"/>
</dbReference>
<dbReference type="InterPro" id="IPR014284">
    <property type="entry name" value="RNA_pol_sigma-70_dom"/>
</dbReference>
<reference evidence="8 9" key="1">
    <citation type="journal article" date="2016" name="Nat. Commun.">
        <title>Thousands of microbial genomes shed light on interconnected biogeochemical processes in an aquifer system.</title>
        <authorList>
            <person name="Anantharaman K."/>
            <person name="Brown C.T."/>
            <person name="Hug L.A."/>
            <person name="Sharon I."/>
            <person name="Castelle C.J."/>
            <person name="Probst A.J."/>
            <person name="Thomas B.C."/>
            <person name="Singh A."/>
            <person name="Wilkins M.J."/>
            <person name="Karaoz U."/>
            <person name="Brodie E.L."/>
            <person name="Williams K.H."/>
            <person name="Hubbard S.S."/>
            <person name="Banfield J.F."/>
        </authorList>
    </citation>
    <scope>NUCLEOTIDE SEQUENCE [LARGE SCALE GENOMIC DNA]</scope>
</reference>
<dbReference type="Gene3D" id="1.10.1740.10">
    <property type="match status" value="1"/>
</dbReference>
<dbReference type="Pfam" id="PF04542">
    <property type="entry name" value="Sigma70_r2"/>
    <property type="match status" value="1"/>
</dbReference>
<evidence type="ECO:0000256" key="2">
    <source>
        <dbReference type="ARBA" id="ARBA00023015"/>
    </source>
</evidence>
<keyword evidence="4" id="KW-0238">DNA-binding</keyword>
<dbReference type="PANTHER" id="PTHR43133">
    <property type="entry name" value="RNA POLYMERASE ECF-TYPE SIGMA FACTO"/>
    <property type="match status" value="1"/>
</dbReference>
<feature type="domain" description="RNA polymerase sigma-70 region 2" evidence="6">
    <location>
        <begin position="40"/>
        <end position="105"/>
    </location>
</feature>
<evidence type="ECO:0000256" key="4">
    <source>
        <dbReference type="ARBA" id="ARBA00023125"/>
    </source>
</evidence>
<dbReference type="STRING" id="1798480.A2851_05580"/>
<evidence type="ECO:0000259" key="7">
    <source>
        <dbReference type="Pfam" id="PF08281"/>
    </source>
</evidence>
<evidence type="ECO:0000313" key="8">
    <source>
        <dbReference type="EMBL" id="OGG52478.1"/>
    </source>
</evidence>
<dbReference type="AlphaFoldDB" id="A0A1F6CTH5"/>
<dbReference type="Gene3D" id="1.10.10.10">
    <property type="entry name" value="Winged helix-like DNA-binding domain superfamily/Winged helix DNA-binding domain"/>
    <property type="match status" value="1"/>
</dbReference>
<organism evidence="8 9">
    <name type="scientific">Candidatus Kaiserbacteria bacterium RIFCSPHIGHO2_01_FULL_53_29</name>
    <dbReference type="NCBI Taxonomy" id="1798480"/>
    <lineage>
        <taxon>Bacteria</taxon>
        <taxon>Candidatus Kaiseribacteriota</taxon>
    </lineage>
</organism>
<gene>
    <name evidence="8" type="ORF">A2851_05580</name>
</gene>
<dbReference type="SUPFAM" id="SSF88659">
    <property type="entry name" value="Sigma3 and sigma4 domains of RNA polymerase sigma factors"/>
    <property type="match status" value="1"/>
</dbReference>
<dbReference type="GO" id="GO:0006352">
    <property type="term" value="P:DNA-templated transcription initiation"/>
    <property type="evidence" value="ECO:0007669"/>
    <property type="project" value="InterPro"/>
</dbReference>
<evidence type="ECO:0000313" key="9">
    <source>
        <dbReference type="Proteomes" id="UP000176863"/>
    </source>
</evidence>
<dbReference type="NCBIfam" id="TIGR02937">
    <property type="entry name" value="sigma70-ECF"/>
    <property type="match status" value="1"/>
</dbReference>
<keyword evidence="5" id="KW-0804">Transcription</keyword>
<dbReference type="InterPro" id="IPR013325">
    <property type="entry name" value="RNA_pol_sigma_r2"/>
</dbReference>
<accession>A0A1F6CTH5</accession>
<dbReference type="GO" id="GO:0016987">
    <property type="term" value="F:sigma factor activity"/>
    <property type="evidence" value="ECO:0007669"/>
    <property type="project" value="UniProtKB-KW"/>
</dbReference>
<dbReference type="InterPro" id="IPR039425">
    <property type="entry name" value="RNA_pol_sigma-70-like"/>
</dbReference>
<dbReference type="InterPro" id="IPR036388">
    <property type="entry name" value="WH-like_DNA-bd_sf"/>
</dbReference>
<evidence type="ECO:0000256" key="5">
    <source>
        <dbReference type="ARBA" id="ARBA00023163"/>
    </source>
</evidence>
<dbReference type="SUPFAM" id="SSF88946">
    <property type="entry name" value="Sigma2 domain of RNA polymerase sigma factors"/>
    <property type="match status" value="1"/>
</dbReference>
<evidence type="ECO:0000256" key="1">
    <source>
        <dbReference type="ARBA" id="ARBA00010641"/>
    </source>
</evidence>
<dbReference type="InterPro" id="IPR013324">
    <property type="entry name" value="RNA_pol_sigma_r3/r4-like"/>
</dbReference>
<evidence type="ECO:0000256" key="3">
    <source>
        <dbReference type="ARBA" id="ARBA00023082"/>
    </source>
</evidence>